<evidence type="ECO:0000259" key="3">
    <source>
        <dbReference type="Pfam" id="PF02525"/>
    </source>
</evidence>
<keyword evidence="2" id="KW-0288">FMN</keyword>
<evidence type="ECO:0000256" key="2">
    <source>
        <dbReference type="ARBA" id="ARBA00022643"/>
    </source>
</evidence>
<dbReference type="OMA" id="CARHEDI"/>
<evidence type="ECO:0000313" key="4">
    <source>
        <dbReference type="EMBL" id="ELP86472.1"/>
    </source>
</evidence>
<dbReference type="AlphaFoldDB" id="A0A0A1TY79"/>
<accession>A0A0A1TY79</accession>
<dbReference type="VEuPathDB" id="AmoebaDB:EIN_032630"/>
<feature type="domain" description="Flavodoxin-like fold" evidence="3">
    <location>
        <begin position="18"/>
        <end position="182"/>
    </location>
</feature>
<keyword evidence="1" id="KW-0285">Flavoprotein</keyword>
<keyword evidence="5" id="KW-1185">Reference proteome</keyword>
<evidence type="ECO:0000256" key="1">
    <source>
        <dbReference type="ARBA" id="ARBA00022630"/>
    </source>
</evidence>
<dbReference type="PANTHER" id="PTHR43278:SF4">
    <property type="entry name" value="NAD(P)H-DEPENDENT FMN-CONTAINING OXIDOREDUCTASE YWQN-RELATED"/>
    <property type="match status" value="1"/>
</dbReference>
<gene>
    <name evidence="4" type="ORF">EIN_032630</name>
</gene>
<dbReference type="Gene3D" id="3.40.50.360">
    <property type="match status" value="1"/>
</dbReference>
<reference evidence="4 5" key="1">
    <citation type="submission" date="2012-10" db="EMBL/GenBank/DDBJ databases">
        <authorList>
            <person name="Zafar N."/>
            <person name="Inman J."/>
            <person name="Hall N."/>
            <person name="Lorenzi H."/>
            <person name="Caler E."/>
        </authorList>
    </citation>
    <scope>NUCLEOTIDE SEQUENCE [LARGE SCALE GENOMIC DNA]</scope>
    <source>
        <strain evidence="4 5">IP1</strain>
    </source>
</reference>
<dbReference type="RefSeq" id="XP_004185818.1">
    <property type="nucleotide sequence ID" value="XM_004185770.1"/>
</dbReference>
<organism evidence="4 5">
    <name type="scientific">Entamoeba invadens IP1</name>
    <dbReference type="NCBI Taxonomy" id="370355"/>
    <lineage>
        <taxon>Eukaryota</taxon>
        <taxon>Amoebozoa</taxon>
        <taxon>Evosea</taxon>
        <taxon>Archamoebae</taxon>
        <taxon>Mastigamoebida</taxon>
        <taxon>Entamoebidae</taxon>
        <taxon>Entamoeba</taxon>
    </lineage>
</organism>
<name>A0A0A1TY79_ENTIV</name>
<protein>
    <recommendedName>
        <fullName evidence="3">Flavodoxin-like fold domain-containing protein</fullName>
    </recommendedName>
</protein>
<dbReference type="Pfam" id="PF02525">
    <property type="entry name" value="Flavodoxin_2"/>
    <property type="match status" value="1"/>
</dbReference>
<dbReference type="InterPro" id="IPR051796">
    <property type="entry name" value="ISF_SsuE-like"/>
</dbReference>
<dbReference type="KEGG" id="eiv:EIN_032630"/>
<dbReference type="OrthoDB" id="26889at2759"/>
<dbReference type="SUPFAM" id="SSF52218">
    <property type="entry name" value="Flavoproteins"/>
    <property type="match status" value="1"/>
</dbReference>
<dbReference type="EMBL" id="KB206969">
    <property type="protein sequence ID" value="ELP86472.1"/>
    <property type="molecule type" value="Genomic_DNA"/>
</dbReference>
<evidence type="ECO:0000313" key="5">
    <source>
        <dbReference type="Proteomes" id="UP000014680"/>
    </source>
</evidence>
<sequence>MTIIKKVTLGHFTRVPNGVSINLANSFVEGLKTKQEVDVHMINVATELMRGCAGCARHEDIWCSQDDLCFATMKELIEADLVVFAYPVQWQSIPGDLKNFIDRTVMLYNWADWTAKKCIADKFTKKQFVCLVTCHNSGAETAIFPVKTFVGFLKSKLDTYIVNDSQELSFKTKGAKEFGEKIGQQL</sequence>
<dbReference type="InterPro" id="IPR029039">
    <property type="entry name" value="Flavoprotein-like_sf"/>
</dbReference>
<dbReference type="InterPro" id="IPR003680">
    <property type="entry name" value="Flavodoxin_fold"/>
</dbReference>
<dbReference type="Proteomes" id="UP000014680">
    <property type="component" value="Unassembled WGS sequence"/>
</dbReference>
<dbReference type="PANTHER" id="PTHR43278">
    <property type="entry name" value="NAD(P)H-DEPENDENT FMN-CONTAINING OXIDOREDUCTASE YWQN-RELATED"/>
    <property type="match status" value="1"/>
</dbReference>
<proteinExistence type="predicted"/>
<dbReference type="GeneID" id="14885391"/>